<reference evidence="1 2" key="1">
    <citation type="journal article" date="2022" name="New Phytol.">
        <title>Ecological generalism drives hyperdiversity of secondary metabolite gene clusters in xylarialean endophytes.</title>
        <authorList>
            <person name="Franco M.E.E."/>
            <person name="Wisecaver J.H."/>
            <person name="Arnold A.E."/>
            <person name="Ju Y.M."/>
            <person name="Slot J.C."/>
            <person name="Ahrendt S."/>
            <person name="Moore L.P."/>
            <person name="Eastman K.E."/>
            <person name="Scott K."/>
            <person name="Konkel Z."/>
            <person name="Mondo S.J."/>
            <person name="Kuo A."/>
            <person name="Hayes R.D."/>
            <person name="Haridas S."/>
            <person name="Andreopoulos B."/>
            <person name="Riley R."/>
            <person name="LaButti K."/>
            <person name="Pangilinan J."/>
            <person name="Lipzen A."/>
            <person name="Amirebrahimi M."/>
            <person name="Yan J."/>
            <person name="Adam C."/>
            <person name="Keymanesh K."/>
            <person name="Ng V."/>
            <person name="Louie K."/>
            <person name="Northen T."/>
            <person name="Drula E."/>
            <person name="Henrissat B."/>
            <person name="Hsieh H.M."/>
            <person name="Youens-Clark K."/>
            <person name="Lutzoni F."/>
            <person name="Miadlikowska J."/>
            <person name="Eastwood D.C."/>
            <person name="Hamelin R.C."/>
            <person name="Grigoriev I.V."/>
            <person name="U'Ren J.M."/>
        </authorList>
    </citation>
    <scope>NUCLEOTIDE SEQUENCE [LARGE SCALE GENOMIC DNA]</scope>
    <source>
        <strain evidence="1 2">ER1909</strain>
    </source>
</reference>
<sequence>MRTRGRNAKAQSQQNPNSGGIDSIDNRTHGYQSVVLRLQRRFTDVGMIPAVPLMQSSSLARLTSYECKKNHQVALPMPRTRGRSAKVQSQTRSGFTSFTPISCRPPSAVNPAGQNVTLPKPIPALQAARTRAQFSIAPGNDVDEGGYHQPHDASLPSSSSLYYLGPALSRDARPHFQHQRRTRPQAPPRMLLPMGDSASDPSPSNPQAQSQQCRPHKSREHSCLRGQRPEDSPTFARRGHE</sequence>
<accession>A0ACC0DCE7</accession>
<organism evidence="1 2">
    <name type="scientific">Hypoxylon rubiginosum</name>
    <dbReference type="NCBI Taxonomy" id="110542"/>
    <lineage>
        <taxon>Eukaryota</taxon>
        <taxon>Fungi</taxon>
        <taxon>Dikarya</taxon>
        <taxon>Ascomycota</taxon>
        <taxon>Pezizomycotina</taxon>
        <taxon>Sordariomycetes</taxon>
        <taxon>Xylariomycetidae</taxon>
        <taxon>Xylariales</taxon>
        <taxon>Hypoxylaceae</taxon>
        <taxon>Hypoxylon</taxon>
    </lineage>
</organism>
<protein>
    <submittedName>
        <fullName evidence="1">Uncharacterized protein</fullName>
    </submittedName>
</protein>
<gene>
    <name evidence="1" type="ORF">F4821DRAFT_27990</name>
</gene>
<keyword evidence="2" id="KW-1185">Reference proteome</keyword>
<name>A0ACC0DCE7_9PEZI</name>
<comment type="caution">
    <text evidence="1">The sequence shown here is derived from an EMBL/GenBank/DDBJ whole genome shotgun (WGS) entry which is preliminary data.</text>
</comment>
<dbReference type="EMBL" id="MU394291">
    <property type="protein sequence ID" value="KAI6090248.1"/>
    <property type="molecule type" value="Genomic_DNA"/>
</dbReference>
<proteinExistence type="predicted"/>
<evidence type="ECO:0000313" key="2">
    <source>
        <dbReference type="Proteomes" id="UP001497680"/>
    </source>
</evidence>
<evidence type="ECO:0000313" key="1">
    <source>
        <dbReference type="EMBL" id="KAI6090248.1"/>
    </source>
</evidence>
<dbReference type="Proteomes" id="UP001497680">
    <property type="component" value="Unassembled WGS sequence"/>
</dbReference>